<dbReference type="Gene3D" id="1.20.120.80">
    <property type="entry name" value="Cytochrome c oxidase, subunit III, four-helix bundle"/>
    <property type="match status" value="1"/>
</dbReference>
<dbReference type="InterPro" id="IPR024791">
    <property type="entry name" value="Cyt_c/ubiquinol_Oxase_su3"/>
</dbReference>
<organism evidence="11">
    <name type="scientific">Trialeurodes vaporariorum</name>
    <name type="common">Greenhouse whitefly</name>
    <name type="synonym">Aleyrodes vaporariorum</name>
    <dbReference type="NCBI Taxonomy" id="88556"/>
    <lineage>
        <taxon>Eukaryota</taxon>
        <taxon>Metazoa</taxon>
        <taxon>Ecdysozoa</taxon>
        <taxon>Arthropoda</taxon>
        <taxon>Hexapoda</taxon>
        <taxon>Insecta</taxon>
        <taxon>Pterygota</taxon>
        <taxon>Neoptera</taxon>
        <taxon>Paraneoptera</taxon>
        <taxon>Hemiptera</taxon>
        <taxon>Sternorrhyncha</taxon>
        <taxon>Aleyrodoidea</taxon>
        <taxon>Aleyrodidae</taxon>
        <taxon>Aleyrodinae</taxon>
        <taxon>Trialeurodes</taxon>
    </lineage>
</organism>
<evidence type="ECO:0000256" key="7">
    <source>
        <dbReference type="ARBA" id="ARBA00023136"/>
    </source>
</evidence>
<keyword evidence="8 11" id="KW-0496">Mitochondrion</keyword>
<feature type="transmembrane region" description="Helical" evidence="9">
    <location>
        <begin position="123"/>
        <end position="146"/>
    </location>
</feature>
<comment type="similarity">
    <text evidence="2 8">Belongs to the cytochrome c oxidase subunit 3 family.</text>
</comment>
<dbReference type="GO" id="GO:0006123">
    <property type="term" value="P:mitochondrial electron transport, cytochrome c to oxygen"/>
    <property type="evidence" value="ECO:0007669"/>
    <property type="project" value="TreeGrafter"/>
</dbReference>
<name>Q674N5_TRIVP</name>
<dbReference type="GO" id="GO:0016020">
    <property type="term" value="C:membrane"/>
    <property type="evidence" value="ECO:0007669"/>
    <property type="project" value="UniProtKB-SubCell"/>
</dbReference>
<dbReference type="EMBL" id="AY521265">
    <property type="protein sequence ID" value="AAU14225.1"/>
    <property type="molecule type" value="Genomic_DNA"/>
</dbReference>
<keyword evidence="4 8" id="KW-0812">Transmembrane</keyword>
<keyword evidence="5" id="KW-1278">Translocase</keyword>
<dbReference type="GO" id="GO:0005739">
    <property type="term" value="C:mitochondrion"/>
    <property type="evidence" value="ECO:0007669"/>
    <property type="project" value="TreeGrafter"/>
</dbReference>
<evidence type="ECO:0000256" key="1">
    <source>
        <dbReference type="ARBA" id="ARBA00004141"/>
    </source>
</evidence>
<feature type="transmembrane region" description="Helical" evidence="9">
    <location>
        <begin position="39"/>
        <end position="57"/>
    </location>
</feature>
<dbReference type="InterPro" id="IPR033945">
    <property type="entry name" value="Cyt_c_oxase_su3_dom"/>
</dbReference>
<keyword evidence="7 9" id="KW-0472">Membrane</keyword>
<feature type="transmembrane region" description="Helical" evidence="9">
    <location>
        <begin position="239"/>
        <end position="259"/>
    </location>
</feature>
<evidence type="ECO:0000256" key="3">
    <source>
        <dbReference type="ARBA" id="ARBA00015944"/>
    </source>
</evidence>
<dbReference type="InterPro" id="IPR035973">
    <property type="entry name" value="Cyt_c_oxidase_su3-like_sf"/>
</dbReference>
<feature type="domain" description="Heme-copper oxidase subunit III family profile" evidence="10">
    <location>
        <begin position="4"/>
        <end position="260"/>
    </location>
</feature>
<dbReference type="PROSITE" id="PS50253">
    <property type="entry name" value="COX3"/>
    <property type="match status" value="1"/>
</dbReference>
<comment type="subcellular location">
    <subcellularLocation>
        <location evidence="1">Membrane</location>
        <topology evidence="1">Multi-pass membrane protein</topology>
    </subcellularLocation>
</comment>
<dbReference type="CDD" id="cd01665">
    <property type="entry name" value="Cyt_c_Oxidase_III"/>
    <property type="match status" value="1"/>
</dbReference>
<sequence>MMFNNHFFHLVSSSPWPIVVSSNIFNVGVGLIWMIGGEFFFFFFFTFLMLIMSFQWWRDVVYEGVYEGSHTCSITAGLDMGVVGFIISEICFFFSFFWMFFYFSLSPDFILGFTWPPLGVFSVSFLGVPFLNTLILLSSGFFITLSHLNLVSRFSAKFFYSYFFGLALGGYFLLVQFYEYYNLSYDFSDGSFGCAFYILTGFHGFHVLLGFVFLFINFIRFYIGHLSTFFVSGFDYSVWYWHFVDVVWLFLYLFVYWWGGCS</sequence>
<evidence type="ECO:0000256" key="5">
    <source>
        <dbReference type="ARBA" id="ARBA00022967"/>
    </source>
</evidence>
<dbReference type="Pfam" id="PF00510">
    <property type="entry name" value="COX3"/>
    <property type="match status" value="1"/>
</dbReference>
<gene>
    <name evidence="11" type="primary">coIII</name>
</gene>
<keyword evidence="6 9" id="KW-1133">Transmembrane helix</keyword>
<dbReference type="AlphaFoldDB" id="Q674N5"/>
<dbReference type="PANTHER" id="PTHR11403:SF7">
    <property type="entry name" value="CYTOCHROME C OXIDASE SUBUNIT 3"/>
    <property type="match status" value="1"/>
</dbReference>
<dbReference type="PANTHER" id="PTHR11403">
    <property type="entry name" value="CYTOCHROME C OXIDASE SUBUNIT III"/>
    <property type="match status" value="1"/>
</dbReference>
<reference evidence="11" key="2">
    <citation type="journal article" date="2004" name="BMC Evol. Biol.">
        <title>Organization of the mitochondrial genomes of whiteflies, aphids, and psyllids (Hemiptera, Sternorrhyncha).</title>
        <authorList>
            <person name="Thao M.L."/>
            <person name="Baumann L."/>
            <person name="Baumann P."/>
        </authorList>
    </citation>
    <scope>NUCLEOTIDE SEQUENCE</scope>
</reference>
<evidence type="ECO:0000256" key="9">
    <source>
        <dbReference type="SAM" id="Phobius"/>
    </source>
</evidence>
<accession>Q674N5</accession>
<evidence type="ECO:0000256" key="8">
    <source>
        <dbReference type="RuleBase" id="RU003375"/>
    </source>
</evidence>
<feature type="transmembrane region" description="Helical" evidence="9">
    <location>
        <begin position="158"/>
        <end position="178"/>
    </location>
</feature>
<evidence type="ECO:0000313" key="11">
    <source>
        <dbReference type="EMBL" id="AAU14225.1"/>
    </source>
</evidence>
<evidence type="ECO:0000256" key="6">
    <source>
        <dbReference type="ARBA" id="ARBA00022989"/>
    </source>
</evidence>
<evidence type="ECO:0000259" key="10">
    <source>
        <dbReference type="PROSITE" id="PS50253"/>
    </source>
</evidence>
<feature type="transmembrane region" description="Helical" evidence="9">
    <location>
        <begin position="78"/>
        <end position="103"/>
    </location>
</feature>
<comment type="function">
    <text evidence="8">Component of the cytochrome c oxidase, the last enzyme in the mitochondrial electron transport chain which drives oxidative phosphorylation. The respiratory chain contains 3 multisubunit complexes succinate dehydrogenase (complex II, CII), ubiquinol-cytochrome c oxidoreductase (cytochrome b-c1 complex, complex III, CIII) and cytochrome c oxidase (complex IV, CIV), that cooperate to transfer electrons derived from NADH and succinate to molecular oxygen, creating an electrochemical gradient over the inner membrane that drives transmembrane transport and the ATP synthase. Cytochrome c oxidase is the component of the respiratory chain that catalyzes the reduction of oxygen to water. Electrons originating from reduced cytochrome c in the intermembrane space (IMS) are transferred via the dinuclear copper A center (CU(A)) of subunit 2 and heme A of subunit 1 to the active site in subunit 1, a binuclear center (BNC) formed by heme A3 and copper B (CU(B)). The BNC reduces molecular oxygen to 2 water molecules using 4 electrons from cytochrome c in the IMS and 4 protons from the mitochondrial matrix.</text>
</comment>
<dbReference type="Gene3D" id="1.10.287.70">
    <property type="match status" value="1"/>
</dbReference>
<reference evidence="11" key="1">
    <citation type="journal article" date="2004" name="Appl. Environ. Microbiol.">
        <title>Evolutionary relationships of primary prokaryotic endosymbionts of whiteflies and their hosts.</title>
        <authorList>
            <person name="Thao M.L."/>
            <person name="Baumann P."/>
        </authorList>
    </citation>
    <scope>NUCLEOTIDE SEQUENCE</scope>
</reference>
<proteinExistence type="inferred from homology"/>
<dbReference type="SUPFAM" id="SSF81452">
    <property type="entry name" value="Cytochrome c oxidase subunit III-like"/>
    <property type="match status" value="1"/>
</dbReference>
<protein>
    <recommendedName>
        <fullName evidence="3 8">Cytochrome c oxidase subunit 3</fullName>
    </recommendedName>
</protein>
<dbReference type="InterPro" id="IPR000298">
    <property type="entry name" value="Cyt_c_oxidase-like_su3"/>
</dbReference>
<evidence type="ECO:0000256" key="4">
    <source>
        <dbReference type="ARBA" id="ARBA00022692"/>
    </source>
</evidence>
<feature type="transmembrane region" description="Helical" evidence="9">
    <location>
        <begin position="190"/>
        <end position="218"/>
    </location>
</feature>
<dbReference type="GO" id="GO:0004129">
    <property type="term" value="F:cytochrome-c oxidase activity"/>
    <property type="evidence" value="ECO:0007669"/>
    <property type="project" value="InterPro"/>
</dbReference>
<evidence type="ECO:0000256" key="2">
    <source>
        <dbReference type="ARBA" id="ARBA00010581"/>
    </source>
</evidence>
<geneLocation type="mitochondrion" evidence="11"/>
<dbReference type="InterPro" id="IPR013833">
    <property type="entry name" value="Cyt_c_oxidase_su3_a-hlx"/>
</dbReference>